<keyword evidence="2 10" id="KW-0805">Transcription regulation</keyword>
<dbReference type="Pfam" id="PF02183">
    <property type="entry name" value="HALZ"/>
    <property type="match status" value="1"/>
</dbReference>
<dbReference type="PROSITE" id="PS00027">
    <property type="entry name" value="HOMEOBOX_1"/>
    <property type="match status" value="1"/>
</dbReference>
<evidence type="ECO:0000313" key="13">
    <source>
        <dbReference type="Proteomes" id="UP000087171"/>
    </source>
</evidence>
<reference evidence="14" key="2">
    <citation type="submission" date="2025-08" db="UniProtKB">
        <authorList>
            <consortium name="RefSeq"/>
        </authorList>
    </citation>
    <scope>IDENTIFICATION</scope>
    <source>
        <tissue evidence="14">Etiolated seedlings</tissue>
    </source>
</reference>
<evidence type="ECO:0000256" key="5">
    <source>
        <dbReference type="ARBA" id="ARBA00023163"/>
    </source>
</evidence>
<dbReference type="GeneID" id="101492365"/>
<dbReference type="GO" id="GO:0043565">
    <property type="term" value="F:sequence-specific DNA binding"/>
    <property type="evidence" value="ECO:0007669"/>
    <property type="project" value="InterPro"/>
</dbReference>
<evidence type="ECO:0000256" key="9">
    <source>
        <dbReference type="RuleBase" id="RU000682"/>
    </source>
</evidence>
<evidence type="ECO:0000259" key="12">
    <source>
        <dbReference type="PROSITE" id="PS50071"/>
    </source>
</evidence>
<evidence type="ECO:0000256" key="11">
    <source>
        <dbReference type="SAM" id="MobiDB-lite"/>
    </source>
</evidence>
<dbReference type="PANTHER" id="PTHR24326">
    <property type="entry name" value="HOMEOBOX-LEUCINE ZIPPER PROTEIN"/>
    <property type="match status" value="1"/>
</dbReference>
<evidence type="ECO:0000256" key="6">
    <source>
        <dbReference type="ARBA" id="ARBA00023242"/>
    </source>
</evidence>
<evidence type="ECO:0000256" key="3">
    <source>
        <dbReference type="ARBA" id="ARBA00023125"/>
    </source>
</evidence>
<feature type="compositionally biased region" description="Basic and acidic residues" evidence="11">
    <location>
        <begin position="184"/>
        <end position="211"/>
    </location>
</feature>
<feature type="domain" description="Homeobox" evidence="12">
    <location>
        <begin position="82"/>
        <end position="142"/>
    </location>
</feature>
<dbReference type="InterPro" id="IPR017970">
    <property type="entry name" value="Homeobox_CS"/>
</dbReference>
<gene>
    <name evidence="14" type="primary">LOC101492365</name>
</gene>
<comment type="function">
    <text evidence="10">Transcription factor.</text>
</comment>
<dbReference type="SUPFAM" id="SSF46689">
    <property type="entry name" value="Homeodomain-like"/>
    <property type="match status" value="1"/>
</dbReference>
<evidence type="ECO:0000256" key="4">
    <source>
        <dbReference type="ARBA" id="ARBA00023155"/>
    </source>
</evidence>
<keyword evidence="5 10" id="KW-0804">Transcription</keyword>
<keyword evidence="6 8" id="KW-0539">Nucleus</keyword>
<dbReference type="InterPro" id="IPR001356">
    <property type="entry name" value="HD"/>
</dbReference>
<accession>A0A1S2YRI5</accession>
<comment type="similarity">
    <text evidence="7 10">Belongs to the HD-ZIP homeobox family. Class I subfamily.</text>
</comment>
<dbReference type="GO" id="GO:0045893">
    <property type="term" value="P:positive regulation of DNA-templated transcription"/>
    <property type="evidence" value="ECO:0007669"/>
    <property type="project" value="TreeGrafter"/>
</dbReference>
<dbReference type="GO" id="GO:0000981">
    <property type="term" value="F:DNA-binding transcription factor activity, RNA polymerase II-specific"/>
    <property type="evidence" value="ECO:0007669"/>
    <property type="project" value="UniProtKB-UniRule"/>
</dbReference>
<dbReference type="GO" id="GO:0005634">
    <property type="term" value="C:nucleus"/>
    <property type="evidence" value="ECO:0007669"/>
    <property type="project" value="UniProtKB-SubCell"/>
</dbReference>
<feature type="region of interest" description="Disordered" evidence="11">
    <location>
        <begin position="184"/>
        <end position="214"/>
    </location>
</feature>
<dbReference type="KEGG" id="cam:101492365"/>
<dbReference type="OrthoDB" id="6159439at2759"/>
<dbReference type="PANTHER" id="PTHR24326:SF606">
    <property type="entry name" value="HOMEOBOX-LEUCINE ZIPPER PROTEIN ATHB-54"/>
    <property type="match status" value="1"/>
</dbReference>
<dbReference type="eggNOG" id="KOG0483">
    <property type="taxonomic scope" value="Eukaryota"/>
</dbReference>
<dbReference type="InterPro" id="IPR009057">
    <property type="entry name" value="Homeodomain-like_sf"/>
</dbReference>
<evidence type="ECO:0000256" key="1">
    <source>
        <dbReference type="ARBA" id="ARBA00004123"/>
    </source>
</evidence>
<proteinExistence type="inferred from homology"/>
<organism evidence="13 14">
    <name type="scientific">Cicer arietinum</name>
    <name type="common">Chickpea</name>
    <name type="synonym">Garbanzo</name>
    <dbReference type="NCBI Taxonomy" id="3827"/>
    <lineage>
        <taxon>Eukaryota</taxon>
        <taxon>Viridiplantae</taxon>
        <taxon>Streptophyta</taxon>
        <taxon>Embryophyta</taxon>
        <taxon>Tracheophyta</taxon>
        <taxon>Spermatophyta</taxon>
        <taxon>Magnoliopsida</taxon>
        <taxon>eudicotyledons</taxon>
        <taxon>Gunneridae</taxon>
        <taxon>Pentapetalae</taxon>
        <taxon>rosids</taxon>
        <taxon>fabids</taxon>
        <taxon>Fabales</taxon>
        <taxon>Fabaceae</taxon>
        <taxon>Papilionoideae</taxon>
        <taxon>50 kb inversion clade</taxon>
        <taxon>NPAAA clade</taxon>
        <taxon>Hologalegina</taxon>
        <taxon>IRL clade</taxon>
        <taxon>Cicereae</taxon>
        <taxon>Cicer</taxon>
    </lineage>
</organism>
<dbReference type="FunFam" id="1.10.10.60:FF:000159">
    <property type="entry name" value="Homeobox-leucine zipper protein HAT5"/>
    <property type="match status" value="1"/>
</dbReference>
<dbReference type="PRINTS" id="PR00031">
    <property type="entry name" value="HTHREPRESSR"/>
</dbReference>
<feature type="DNA-binding region" description="Homeobox" evidence="8">
    <location>
        <begin position="84"/>
        <end position="143"/>
    </location>
</feature>
<dbReference type="InterPro" id="IPR045224">
    <property type="entry name" value="HDZip_class_I_plant"/>
</dbReference>
<name>A0A1S2YRI5_CICAR</name>
<dbReference type="CDD" id="cd00086">
    <property type="entry name" value="homeodomain"/>
    <property type="match status" value="1"/>
</dbReference>
<comment type="subcellular location">
    <subcellularLocation>
        <location evidence="1 8 9">Nucleus</location>
    </subcellularLocation>
</comment>
<dbReference type="SMART" id="SM00389">
    <property type="entry name" value="HOX"/>
    <property type="match status" value="1"/>
</dbReference>
<dbReference type="AlphaFoldDB" id="A0A1S2YRI5"/>
<evidence type="ECO:0000256" key="7">
    <source>
        <dbReference type="ARBA" id="ARBA00025748"/>
    </source>
</evidence>
<evidence type="ECO:0000313" key="14">
    <source>
        <dbReference type="RefSeq" id="XP_004508776.1"/>
    </source>
</evidence>
<protein>
    <recommendedName>
        <fullName evidence="10">Homeobox-leucine zipper protein</fullName>
    </recommendedName>
    <alternativeName>
        <fullName evidence="10">HD-ZIP protein</fullName>
    </alternativeName>
    <alternativeName>
        <fullName evidence="10">Homeodomain transcription factor</fullName>
    </alternativeName>
</protein>
<dbReference type="RefSeq" id="XP_004508776.1">
    <property type="nucleotide sequence ID" value="XM_004508719.3"/>
</dbReference>
<keyword evidence="4 8" id="KW-0371">Homeobox</keyword>
<sequence length="324" mass="37363">MAGGSVFTNGSNMNILLQNQQTPRGYTSQPLDSLFLSSSAPFFGSRSMLSFEDVDGGKRCNRSFLNGFDMDENGDDGMDEYFHQSEKKRRLSIDQVQFLEKSFEVENKLEPERKTKLAKDLGLQPRQVAIWFQNRRARWKTKQLEKDYESLHHSYQSLQTDYDNLLKEKDRLKAEVARLTEKVAREKQEGKLDESESEKNGLKESVMKKSMVDSVSEGEGSKVSIVEACNNNNNNNNKIEDISSARSDILDCESPRYTDGVLVRNDAFEPEYQSDISQDEEENLLPPYIFTKLEDVNYSNPPHTSSTYQFQEEEDHHALWPWSY</sequence>
<dbReference type="InterPro" id="IPR003106">
    <property type="entry name" value="Leu_zip_homeo"/>
</dbReference>
<reference evidence="13" key="1">
    <citation type="journal article" date="2013" name="Nat. Biotechnol.">
        <title>Draft genome sequence of chickpea (Cicer arietinum) provides a resource for trait improvement.</title>
        <authorList>
            <person name="Varshney R.K."/>
            <person name="Song C."/>
            <person name="Saxena R.K."/>
            <person name="Azam S."/>
            <person name="Yu S."/>
            <person name="Sharpe A.G."/>
            <person name="Cannon S."/>
            <person name="Baek J."/>
            <person name="Rosen B.D."/>
            <person name="Tar'an B."/>
            <person name="Millan T."/>
            <person name="Zhang X."/>
            <person name="Ramsay L.D."/>
            <person name="Iwata A."/>
            <person name="Wang Y."/>
            <person name="Nelson W."/>
            <person name="Farmer A.D."/>
            <person name="Gaur P.M."/>
            <person name="Soderlund C."/>
            <person name="Penmetsa R.V."/>
            <person name="Xu C."/>
            <person name="Bharti A.K."/>
            <person name="He W."/>
            <person name="Winter P."/>
            <person name="Zhao S."/>
            <person name="Hane J.K."/>
            <person name="Carrasquilla-Garcia N."/>
            <person name="Condie J.A."/>
            <person name="Upadhyaya H.D."/>
            <person name="Luo M.C."/>
            <person name="Thudi M."/>
            <person name="Gowda C.L."/>
            <person name="Singh N.P."/>
            <person name="Lichtenzveig J."/>
            <person name="Gali K.K."/>
            <person name="Rubio J."/>
            <person name="Nadarajan N."/>
            <person name="Dolezel J."/>
            <person name="Bansal K.C."/>
            <person name="Xu X."/>
            <person name="Edwards D."/>
            <person name="Zhang G."/>
            <person name="Kahl G."/>
            <person name="Gil J."/>
            <person name="Singh K.B."/>
            <person name="Datta S.K."/>
            <person name="Jackson S.A."/>
            <person name="Wang J."/>
            <person name="Cook D.R."/>
        </authorList>
    </citation>
    <scope>NUCLEOTIDE SEQUENCE [LARGE SCALE GENOMIC DNA]</scope>
    <source>
        <strain evidence="13">cv. CDC Frontier</strain>
    </source>
</reference>
<evidence type="ECO:0000256" key="8">
    <source>
        <dbReference type="PROSITE-ProRule" id="PRU00108"/>
    </source>
</evidence>
<dbReference type="Proteomes" id="UP000087171">
    <property type="component" value="Chromosome Ca7"/>
</dbReference>
<dbReference type="PROSITE" id="PS50071">
    <property type="entry name" value="HOMEOBOX_2"/>
    <property type="match status" value="1"/>
</dbReference>
<dbReference type="Gene3D" id="1.10.10.60">
    <property type="entry name" value="Homeodomain-like"/>
    <property type="match status" value="1"/>
</dbReference>
<dbReference type="Gene3D" id="1.20.5.400">
    <property type="match status" value="1"/>
</dbReference>
<keyword evidence="13" id="KW-1185">Reference proteome</keyword>
<evidence type="ECO:0000256" key="10">
    <source>
        <dbReference type="RuleBase" id="RU369038"/>
    </source>
</evidence>
<dbReference type="GO" id="GO:0042802">
    <property type="term" value="F:identical protein binding"/>
    <property type="evidence" value="ECO:0007669"/>
    <property type="project" value="UniProtKB-ARBA"/>
</dbReference>
<dbReference type="Pfam" id="PF00046">
    <property type="entry name" value="Homeodomain"/>
    <property type="match status" value="1"/>
</dbReference>
<evidence type="ECO:0000256" key="2">
    <source>
        <dbReference type="ARBA" id="ARBA00023015"/>
    </source>
</evidence>
<keyword evidence="3 8" id="KW-0238">DNA-binding</keyword>
<dbReference type="PaxDb" id="3827-XP_004508776.1"/>
<dbReference type="InterPro" id="IPR000047">
    <property type="entry name" value="HTH_motif"/>
</dbReference>